<dbReference type="Gene3D" id="3.30.43.10">
    <property type="entry name" value="Uridine Diphospho-n-acetylenolpyruvylglucosamine Reductase, domain 2"/>
    <property type="match status" value="1"/>
</dbReference>
<accession>A0A2J6RBP4</accession>
<dbReference type="SUPFAM" id="SSF56176">
    <property type="entry name" value="FAD-binding/transporter-associated domain-like"/>
    <property type="match status" value="1"/>
</dbReference>
<dbReference type="AlphaFoldDB" id="A0A2J6RBP4"/>
<keyword evidence="4" id="KW-0274">FAD</keyword>
<dbReference type="InterPro" id="IPR050416">
    <property type="entry name" value="FAD-linked_Oxidoreductase"/>
</dbReference>
<keyword evidence="3" id="KW-0285">Flavoprotein</keyword>
<sequence>MAIDKQEIEKLKASLSPSSEVLTPDSEGYAESIKRWSSAAEKTAGLVVLPSTAEDVSKAVLFSQANKLEIAVVGGGHGTSGASSTDGGVSINLSKMRHVSVDPETRTITAEGGCLWADVDNAAEMHGLAAVGGTVNHTGIGGLTLGGGYGYLTPAHGMVVDNLLSVQFVLADGRIVIASATENPDLFWASKGAGIGFGVATKFVYQAHEQKDPVWGGMLVFPKTQLHEVLAFGNQILTHTDGKVFMLAAFGSPPPALQPAVMTVVFYNGTEEEGRAYYEPILKLGPLADMTTVVPFPKMNEMLNGPMFHGARRTMKGSAFLGPLDTKFAEGIFGDYEAFVAQVPDAVMTVVAWEFMPYKKILEVPQTATAFANRGAYGNLLFGPGWTDPKNDSACREWTRVMSKKARAELEKAKARGTDAETEQSVGEYGNYDSLGEGGEVVFGVNFPRLVELKKRYDPENVFSKGPNLVA</sequence>
<dbReference type="InterPro" id="IPR036318">
    <property type="entry name" value="FAD-bd_PCMH-like_sf"/>
</dbReference>
<protein>
    <submittedName>
        <fullName evidence="7">FAD-binding domain-containing protein</fullName>
    </submittedName>
</protein>
<gene>
    <name evidence="7" type="ORF">L207DRAFT_532828</name>
</gene>
<keyword evidence="5" id="KW-0560">Oxidoreductase</keyword>
<dbReference type="EMBL" id="KZ613951">
    <property type="protein sequence ID" value="PMD35917.1"/>
    <property type="molecule type" value="Genomic_DNA"/>
</dbReference>
<comment type="similarity">
    <text evidence="2">Belongs to the oxygen-dependent FAD-linked oxidoreductase family.</text>
</comment>
<dbReference type="Gene3D" id="3.40.462.20">
    <property type="match status" value="1"/>
</dbReference>
<dbReference type="Gene3D" id="3.30.465.10">
    <property type="match status" value="1"/>
</dbReference>
<dbReference type="Proteomes" id="UP000235786">
    <property type="component" value="Unassembled WGS sequence"/>
</dbReference>
<dbReference type="PROSITE" id="PS51387">
    <property type="entry name" value="FAD_PCMH"/>
    <property type="match status" value="1"/>
</dbReference>
<evidence type="ECO:0000256" key="5">
    <source>
        <dbReference type="ARBA" id="ARBA00023002"/>
    </source>
</evidence>
<comment type="cofactor">
    <cofactor evidence="1">
        <name>FAD</name>
        <dbReference type="ChEBI" id="CHEBI:57692"/>
    </cofactor>
</comment>
<organism evidence="7 8">
    <name type="scientific">Hyaloscypha variabilis (strain UAMH 11265 / GT02V1 / F)</name>
    <name type="common">Meliniomyces variabilis</name>
    <dbReference type="NCBI Taxonomy" id="1149755"/>
    <lineage>
        <taxon>Eukaryota</taxon>
        <taxon>Fungi</taxon>
        <taxon>Dikarya</taxon>
        <taxon>Ascomycota</taxon>
        <taxon>Pezizomycotina</taxon>
        <taxon>Leotiomycetes</taxon>
        <taxon>Helotiales</taxon>
        <taxon>Hyaloscyphaceae</taxon>
        <taxon>Hyaloscypha</taxon>
        <taxon>Hyaloscypha variabilis</taxon>
    </lineage>
</organism>
<dbReference type="OrthoDB" id="415825at2759"/>
<dbReference type="PANTHER" id="PTHR42973:SF39">
    <property type="entry name" value="FAD-BINDING PCMH-TYPE DOMAIN-CONTAINING PROTEIN"/>
    <property type="match status" value="1"/>
</dbReference>
<dbReference type="InterPro" id="IPR006094">
    <property type="entry name" value="Oxid_FAD_bind_N"/>
</dbReference>
<dbReference type="Pfam" id="PF01565">
    <property type="entry name" value="FAD_binding_4"/>
    <property type="match status" value="1"/>
</dbReference>
<feature type="domain" description="FAD-binding PCMH-type" evidence="6">
    <location>
        <begin position="39"/>
        <end position="210"/>
    </location>
</feature>
<evidence type="ECO:0000256" key="2">
    <source>
        <dbReference type="ARBA" id="ARBA00005466"/>
    </source>
</evidence>
<dbReference type="Pfam" id="PF08031">
    <property type="entry name" value="BBE"/>
    <property type="match status" value="1"/>
</dbReference>
<dbReference type="GO" id="GO:0016491">
    <property type="term" value="F:oxidoreductase activity"/>
    <property type="evidence" value="ECO:0007669"/>
    <property type="project" value="UniProtKB-KW"/>
</dbReference>
<evidence type="ECO:0000256" key="3">
    <source>
        <dbReference type="ARBA" id="ARBA00022630"/>
    </source>
</evidence>
<evidence type="ECO:0000256" key="1">
    <source>
        <dbReference type="ARBA" id="ARBA00001974"/>
    </source>
</evidence>
<dbReference type="InterPro" id="IPR016169">
    <property type="entry name" value="FAD-bd_PCMH_sub2"/>
</dbReference>
<dbReference type="InterPro" id="IPR012951">
    <property type="entry name" value="BBE"/>
</dbReference>
<evidence type="ECO:0000259" key="6">
    <source>
        <dbReference type="PROSITE" id="PS51387"/>
    </source>
</evidence>
<dbReference type="GO" id="GO:0071949">
    <property type="term" value="F:FAD binding"/>
    <property type="evidence" value="ECO:0007669"/>
    <property type="project" value="InterPro"/>
</dbReference>
<dbReference type="STRING" id="1149755.A0A2J6RBP4"/>
<dbReference type="PANTHER" id="PTHR42973">
    <property type="entry name" value="BINDING OXIDOREDUCTASE, PUTATIVE (AFU_ORTHOLOGUE AFUA_1G17690)-RELATED"/>
    <property type="match status" value="1"/>
</dbReference>
<name>A0A2J6RBP4_HYAVF</name>
<evidence type="ECO:0000256" key="4">
    <source>
        <dbReference type="ARBA" id="ARBA00022827"/>
    </source>
</evidence>
<proteinExistence type="inferred from homology"/>
<dbReference type="InterPro" id="IPR016167">
    <property type="entry name" value="FAD-bd_PCMH_sub1"/>
</dbReference>
<reference evidence="7 8" key="1">
    <citation type="submission" date="2016-04" db="EMBL/GenBank/DDBJ databases">
        <title>A degradative enzymes factory behind the ericoid mycorrhizal symbiosis.</title>
        <authorList>
            <consortium name="DOE Joint Genome Institute"/>
            <person name="Martino E."/>
            <person name="Morin E."/>
            <person name="Grelet G."/>
            <person name="Kuo A."/>
            <person name="Kohler A."/>
            <person name="Daghino S."/>
            <person name="Barry K."/>
            <person name="Choi C."/>
            <person name="Cichocki N."/>
            <person name="Clum A."/>
            <person name="Copeland A."/>
            <person name="Hainaut M."/>
            <person name="Haridas S."/>
            <person name="Labutti K."/>
            <person name="Lindquist E."/>
            <person name="Lipzen A."/>
            <person name="Khouja H.-R."/>
            <person name="Murat C."/>
            <person name="Ohm R."/>
            <person name="Olson A."/>
            <person name="Spatafora J."/>
            <person name="Veneault-Fourrey C."/>
            <person name="Henrissat B."/>
            <person name="Grigoriev I."/>
            <person name="Martin F."/>
            <person name="Perotto S."/>
        </authorList>
    </citation>
    <scope>NUCLEOTIDE SEQUENCE [LARGE SCALE GENOMIC DNA]</scope>
    <source>
        <strain evidence="7 8">F</strain>
    </source>
</reference>
<evidence type="ECO:0000313" key="8">
    <source>
        <dbReference type="Proteomes" id="UP000235786"/>
    </source>
</evidence>
<dbReference type="InterPro" id="IPR016166">
    <property type="entry name" value="FAD-bd_PCMH"/>
</dbReference>
<evidence type="ECO:0000313" key="7">
    <source>
        <dbReference type="EMBL" id="PMD35917.1"/>
    </source>
</evidence>
<keyword evidence="8" id="KW-1185">Reference proteome</keyword>